<dbReference type="GO" id="GO:0001227">
    <property type="term" value="F:DNA-binding transcription repressor activity, RNA polymerase II-specific"/>
    <property type="evidence" value="ECO:0007669"/>
    <property type="project" value="InterPro"/>
</dbReference>
<proteinExistence type="inferred from homology"/>
<dbReference type="STRING" id="48709.A0A1D2MVY0"/>
<feature type="compositionally biased region" description="Low complexity" evidence="3">
    <location>
        <begin position="415"/>
        <end position="424"/>
    </location>
</feature>
<evidence type="ECO:0000313" key="6">
    <source>
        <dbReference type="Proteomes" id="UP000094527"/>
    </source>
</evidence>
<feature type="compositionally biased region" description="Polar residues" evidence="3">
    <location>
        <begin position="342"/>
        <end position="357"/>
    </location>
</feature>
<feature type="compositionally biased region" description="Low complexity" evidence="3">
    <location>
        <begin position="93"/>
        <end position="105"/>
    </location>
</feature>
<feature type="compositionally biased region" description="Pro residues" evidence="3">
    <location>
        <begin position="425"/>
        <end position="435"/>
    </location>
</feature>
<feature type="compositionally biased region" description="Polar residues" evidence="3">
    <location>
        <begin position="257"/>
        <end position="267"/>
    </location>
</feature>
<evidence type="ECO:0000256" key="1">
    <source>
        <dbReference type="ARBA" id="ARBA00010672"/>
    </source>
</evidence>
<protein>
    <submittedName>
        <fullName evidence="5">Coiled-coil and C2 domain-containing protein 1-like</fullName>
    </submittedName>
</protein>
<accession>A0A1D2MVY0</accession>
<feature type="region of interest" description="Disordered" evidence="3">
    <location>
        <begin position="73"/>
        <end position="125"/>
    </location>
</feature>
<feature type="compositionally biased region" description="Low complexity" evidence="3">
    <location>
        <begin position="551"/>
        <end position="572"/>
    </location>
</feature>
<dbReference type="SMART" id="SM00685">
    <property type="entry name" value="DM14"/>
    <property type="match status" value="4"/>
</dbReference>
<dbReference type="SUPFAM" id="SSF49562">
    <property type="entry name" value="C2 domain (Calcium/lipid-binding domain, CaLB)"/>
    <property type="match status" value="1"/>
</dbReference>
<feature type="coiled-coil region" evidence="2">
    <location>
        <begin position="474"/>
        <end position="501"/>
    </location>
</feature>
<evidence type="ECO:0000313" key="5">
    <source>
        <dbReference type="EMBL" id="ODM96944.1"/>
    </source>
</evidence>
<dbReference type="PANTHER" id="PTHR13076:SF9">
    <property type="entry name" value="COILED-COIL AND C2 DOMAIN-CONTAINING PROTEIN 1-LIKE"/>
    <property type="match status" value="1"/>
</dbReference>
<dbReference type="InterPro" id="IPR039725">
    <property type="entry name" value="CC2D1A/B"/>
</dbReference>
<dbReference type="InterPro" id="IPR035892">
    <property type="entry name" value="C2_domain_sf"/>
</dbReference>
<keyword evidence="6" id="KW-1185">Reference proteome</keyword>
<feature type="compositionally biased region" description="Low complexity" evidence="3">
    <location>
        <begin position="582"/>
        <end position="604"/>
    </location>
</feature>
<dbReference type="InterPro" id="IPR000008">
    <property type="entry name" value="C2_dom"/>
</dbReference>
<sequence length="940" mass="102170">MDVQISTGVMFGFGKRKSSEPQKPDRGRRSSDGKERRSQDRAQLGFLVGVDGDIDGNFDAGDDDLEEELAMLLEGKESAIRRPKSSPPKKPARSAAQQARKAAPSLQEFDVNDEDEDDEGDLDLDDPDLEVKLAELGDILGIPTASGSAKVNAAMEDDDDDEQPPPTAPTMTKEQLIKLLQERLDLYEKAKVAADSANDSAKSRSGVRLYFHVANRFTRGVKTLKELLSKAKAGRVIDEADIPPAVSIGAIKKDNVPSDTPTNSSQFVPPAREEVNTPEPLVKPIARTPPPPPPQKPSPMQIQLEYEETSSRLPEPLAPTPAFIQQPQLPPTPERLPAHPPASSSLEEQKASISSSMDPVVEAKLKEYKRAAVGLKRQGDVAGAVKYLKLSKALESAVKNGEAININDYPTVEGAEASAPSDSSEPPPPLPPRPSEPMTTPVPVAAVPEPDSAPAPTVLGDDIFGAPPAPKTIMEALEQRLEKYKSEVEKASAASNSSKARRMGRIVKQYEEAIVMYKKGKPVPYDDLPAPPGFAPIPVGGVAKPSLPVEQPQLPSSPATPQPSSSTPSPATKPIIADASKPGPSTASGQSPSGTTGSTISRGGKPSTKLTLQEKQLQMICLRQQQFKDAALNAKKRGDIDQARELLRTAKGFDKLIQVAQAGLPVDMATLPSPPEAVLKLELEEADNFEVVSASDCIMPSGNAAEVFSKLEDDLKQQLKMCMKTREHFKSIGDVASANRFEGMALESKRDLDTLRLAMKKNGDIPKYHYENRIFSITECNTDIADDEIEITIMQGINYKVSNPSDVDTYVKIELPYPSAEEVQTNKTAVVRDTNSPTYDATFKMNINRTARLFQRFVHRHGFKCEVWSKGGFLRGSTLIGTATVKLLPLETKCVLHDAFDILEGRKAVGKLEVKVRLREPVLTKQITQKKEKWLSIDRA</sequence>
<dbReference type="InterPro" id="IPR006608">
    <property type="entry name" value="CC2D1A/B_DM14"/>
</dbReference>
<feature type="region of interest" description="Disordered" evidence="3">
    <location>
        <begin position="542"/>
        <end position="608"/>
    </location>
</feature>
<dbReference type="PANTHER" id="PTHR13076">
    <property type="entry name" value="COILED-COIL AND C2 DOMAIN-CONTAINING PROTEIN 1-LIKE"/>
    <property type="match status" value="1"/>
</dbReference>
<dbReference type="OMA" id="IMCRNTR"/>
<organism evidence="5 6">
    <name type="scientific">Orchesella cincta</name>
    <name type="common">Springtail</name>
    <name type="synonym">Podura cincta</name>
    <dbReference type="NCBI Taxonomy" id="48709"/>
    <lineage>
        <taxon>Eukaryota</taxon>
        <taxon>Metazoa</taxon>
        <taxon>Ecdysozoa</taxon>
        <taxon>Arthropoda</taxon>
        <taxon>Hexapoda</taxon>
        <taxon>Collembola</taxon>
        <taxon>Entomobryomorpha</taxon>
        <taxon>Entomobryoidea</taxon>
        <taxon>Orchesellidae</taxon>
        <taxon>Orchesellinae</taxon>
        <taxon>Orchesella</taxon>
    </lineage>
</organism>
<evidence type="ECO:0000259" key="4">
    <source>
        <dbReference type="PROSITE" id="PS50004"/>
    </source>
</evidence>
<keyword evidence="2" id="KW-0175">Coiled coil</keyword>
<dbReference type="OrthoDB" id="19996at2759"/>
<evidence type="ECO:0000256" key="3">
    <source>
        <dbReference type="SAM" id="MobiDB-lite"/>
    </source>
</evidence>
<dbReference type="Pfam" id="PF00168">
    <property type="entry name" value="C2"/>
    <property type="match status" value="1"/>
</dbReference>
<dbReference type="Pfam" id="PF21528">
    <property type="entry name" value="CC2D1A-B_DM14"/>
    <property type="match status" value="3"/>
</dbReference>
<feature type="compositionally biased region" description="Low complexity" evidence="3">
    <location>
        <begin position="441"/>
        <end position="456"/>
    </location>
</feature>
<feature type="compositionally biased region" description="Pro residues" evidence="3">
    <location>
        <begin position="287"/>
        <end position="297"/>
    </location>
</feature>
<dbReference type="PROSITE" id="PS50004">
    <property type="entry name" value="C2"/>
    <property type="match status" value="1"/>
</dbReference>
<gene>
    <name evidence="5" type="ORF">Ocin01_09737</name>
</gene>
<comment type="caution">
    <text evidence="5">The sequence shown here is derived from an EMBL/GenBank/DDBJ whole genome shotgun (WGS) entry which is preliminary data.</text>
</comment>
<feature type="compositionally biased region" description="Pro residues" evidence="3">
    <location>
        <begin position="328"/>
        <end position="340"/>
    </location>
</feature>
<feature type="compositionally biased region" description="Acidic residues" evidence="3">
    <location>
        <begin position="110"/>
        <end position="125"/>
    </location>
</feature>
<dbReference type="Proteomes" id="UP000094527">
    <property type="component" value="Unassembled WGS sequence"/>
</dbReference>
<dbReference type="Gene3D" id="2.60.40.150">
    <property type="entry name" value="C2 domain"/>
    <property type="match status" value="1"/>
</dbReference>
<feature type="region of interest" description="Disordered" evidence="3">
    <location>
        <begin position="1"/>
        <end position="48"/>
    </location>
</feature>
<feature type="compositionally biased region" description="Basic and acidic residues" evidence="3">
    <location>
        <begin position="17"/>
        <end position="40"/>
    </location>
</feature>
<dbReference type="EMBL" id="LJIJ01000486">
    <property type="protein sequence ID" value="ODM96944.1"/>
    <property type="molecule type" value="Genomic_DNA"/>
</dbReference>
<reference evidence="5 6" key="1">
    <citation type="journal article" date="2016" name="Genome Biol. Evol.">
        <title>Gene Family Evolution Reflects Adaptation to Soil Environmental Stressors in the Genome of the Collembolan Orchesella cincta.</title>
        <authorList>
            <person name="Faddeeva-Vakhrusheva A."/>
            <person name="Derks M.F."/>
            <person name="Anvar S.Y."/>
            <person name="Agamennone V."/>
            <person name="Suring W."/>
            <person name="Smit S."/>
            <person name="van Straalen N.M."/>
            <person name="Roelofs D."/>
        </authorList>
    </citation>
    <scope>NUCLEOTIDE SEQUENCE [LARGE SCALE GENOMIC DNA]</scope>
    <source>
        <tissue evidence="5">Mixed pool</tissue>
    </source>
</reference>
<feature type="domain" description="C2" evidence="4">
    <location>
        <begin position="769"/>
        <end position="900"/>
    </location>
</feature>
<dbReference type="SMART" id="SM00239">
    <property type="entry name" value="C2"/>
    <property type="match status" value="1"/>
</dbReference>
<name>A0A1D2MVY0_ORCCI</name>
<feature type="region of interest" description="Disordered" evidence="3">
    <location>
        <begin position="413"/>
        <end position="471"/>
    </location>
</feature>
<evidence type="ECO:0000256" key="2">
    <source>
        <dbReference type="SAM" id="Coils"/>
    </source>
</evidence>
<comment type="similarity">
    <text evidence="1">Belongs to the CC2D1 family.</text>
</comment>
<dbReference type="AlphaFoldDB" id="A0A1D2MVY0"/>
<feature type="region of interest" description="Disordered" evidence="3">
    <location>
        <begin position="252"/>
        <end position="357"/>
    </location>
</feature>